<reference evidence="1" key="1">
    <citation type="submission" date="2019-08" db="EMBL/GenBank/DDBJ databases">
        <title>The genome of the North American firefly Photinus pyralis.</title>
        <authorList>
            <consortium name="Photinus pyralis genome working group"/>
            <person name="Fallon T.R."/>
            <person name="Sander Lower S.E."/>
            <person name="Weng J.-K."/>
        </authorList>
    </citation>
    <scope>NUCLEOTIDE SEQUENCE</scope>
    <source>
        <strain evidence="1">TRF0915ILg1</strain>
        <tissue evidence="1">Whole body</tissue>
    </source>
</reference>
<accession>A0A8K0G562</accession>
<keyword evidence="2" id="KW-1185">Reference proteome</keyword>
<gene>
    <name evidence="1" type="ORF">ILUMI_17306</name>
</gene>
<evidence type="ECO:0000313" key="1">
    <source>
        <dbReference type="EMBL" id="KAF2888867.1"/>
    </source>
</evidence>
<sequence>MWDESKSGRGVTEMASEMLNWALSNIKPYHEEKTDDSGNNFGISKILHLQVETENYGTLYYKTSFDEKEFTTINLIWSGRRTTFPKEISNLRSDANAISTKEYKHLQTLLKWVPRQFHDFYKNLKYSSECGVNDDDEYYSNCRNCK</sequence>
<organism evidence="1 2">
    <name type="scientific">Ignelater luminosus</name>
    <name type="common">Cucubano</name>
    <name type="synonym">Pyrophorus luminosus</name>
    <dbReference type="NCBI Taxonomy" id="2038154"/>
    <lineage>
        <taxon>Eukaryota</taxon>
        <taxon>Metazoa</taxon>
        <taxon>Ecdysozoa</taxon>
        <taxon>Arthropoda</taxon>
        <taxon>Hexapoda</taxon>
        <taxon>Insecta</taxon>
        <taxon>Pterygota</taxon>
        <taxon>Neoptera</taxon>
        <taxon>Endopterygota</taxon>
        <taxon>Coleoptera</taxon>
        <taxon>Polyphaga</taxon>
        <taxon>Elateriformia</taxon>
        <taxon>Elateroidea</taxon>
        <taxon>Elateridae</taxon>
        <taxon>Agrypninae</taxon>
        <taxon>Pyrophorini</taxon>
        <taxon>Ignelater</taxon>
    </lineage>
</organism>
<name>A0A8K0G562_IGNLU</name>
<proteinExistence type="predicted"/>
<dbReference type="EMBL" id="VTPC01073096">
    <property type="protein sequence ID" value="KAF2888867.1"/>
    <property type="molecule type" value="Genomic_DNA"/>
</dbReference>
<dbReference type="OrthoDB" id="6714391at2759"/>
<evidence type="ECO:0000313" key="2">
    <source>
        <dbReference type="Proteomes" id="UP000801492"/>
    </source>
</evidence>
<comment type="caution">
    <text evidence="1">The sequence shown here is derived from an EMBL/GenBank/DDBJ whole genome shotgun (WGS) entry which is preliminary data.</text>
</comment>
<protein>
    <submittedName>
        <fullName evidence="1">Uncharacterized protein</fullName>
    </submittedName>
</protein>
<dbReference type="AlphaFoldDB" id="A0A8K0G562"/>
<dbReference type="Proteomes" id="UP000801492">
    <property type="component" value="Unassembled WGS sequence"/>
</dbReference>